<feature type="compositionally biased region" description="Basic and acidic residues" evidence="1">
    <location>
        <begin position="26"/>
        <end position="40"/>
    </location>
</feature>
<dbReference type="GO" id="GO:0051260">
    <property type="term" value="P:protein homooligomerization"/>
    <property type="evidence" value="ECO:0007669"/>
    <property type="project" value="InterPro"/>
</dbReference>
<feature type="region of interest" description="Disordered" evidence="1">
    <location>
        <begin position="1"/>
        <end position="40"/>
    </location>
</feature>
<dbReference type="SUPFAM" id="SSF54695">
    <property type="entry name" value="POZ domain"/>
    <property type="match status" value="1"/>
</dbReference>
<organism evidence="3 4">
    <name type="scientific">Planoprotostelium fungivorum</name>
    <dbReference type="NCBI Taxonomy" id="1890364"/>
    <lineage>
        <taxon>Eukaryota</taxon>
        <taxon>Amoebozoa</taxon>
        <taxon>Evosea</taxon>
        <taxon>Variosea</taxon>
        <taxon>Cavosteliida</taxon>
        <taxon>Cavosteliaceae</taxon>
        <taxon>Planoprotostelium</taxon>
    </lineage>
</organism>
<protein>
    <recommendedName>
        <fullName evidence="2">Potassium channel tetramerisation-type BTB domain-containing protein</fullName>
    </recommendedName>
</protein>
<evidence type="ECO:0000313" key="4">
    <source>
        <dbReference type="Proteomes" id="UP000241769"/>
    </source>
</evidence>
<evidence type="ECO:0000256" key="1">
    <source>
        <dbReference type="SAM" id="MobiDB-lite"/>
    </source>
</evidence>
<name>A0A2P6N7P3_9EUKA</name>
<dbReference type="OrthoDB" id="1244179at2759"/>
<proteinExistence type="predicted"/>
<sequence>MARGYNKDKNASKRQKVDVADTLQEQAHKDSPTDQNAENHKPVDFIIGTTVFTISSSVINNHKGSLLHKLLENKQERLGVVAISNDEGQIVINRSPRFFPFIKEWMEEGEIPIHIPWLLERVHEEADFYNLPEMITYLEQKANKNDKFPRYDGAYYPDRSCEDCDEDDTPCECDRITFNKKEVRWNRKVQRWTRSLGHITFKETDQIFAKGMDERSDIYYLIGEDGKVENYTFISVFNMIREFK</sequence>
<dbReference type="EMBL" id="MDYQ01000165">
    <property type="protein sequence ID" value="PRP79973.1"/>
    <property type="molecule type" value="Genomic_DNA"/>
</dbReference>
<feature type="domain" description="Potassium channel tetramerisation-type BTB" evidence="2">
    <location>
        <begin position="47"/>
        <end position="134"/>
    </location>
</feature>
<evidence type="ECO:0000313" key="3">
    <source>
        <dbReference type="EMBL" id="PRP79973.1"/>
    </source>
</evidence>
<feature type="compositionally biased region" description="Basic and acidic residues" evidence="1">
    <location>
        <begin position="1"/>
        <end position="19"/>
    </location>
</feature>
<dbReference type="InterPro" id="IPR003131">
    <property type="entry name" value="T1-type_BTB"/>
</dbReference>
<dbReference type="Pfam" id="PF02214">
    <property type="entry name" value="BTB_2"/>
    <property type="match status" value="1"/>
</dbReference>
<keyword evidence="4" id="KW-1185">Reference proteome</keyword>
<dbReference type="InterPro" id="IPR011333">
    <property type="entry name" value="SKP1/BTB/POZ_sf"/>
</dbReference>
<dbReference type="InParanoid" id="A0A2P6N7P3"/>
<dbReference type="Gene3D" id="3.30.710.10">
    <property type="entry name" value="Potassium Channel Kv1.1, Chain A"/>
    <property type="match status" value="1"/>
</dbReference>
<evidence type="ECO:0000259" key="2">
    <source>
        <dbReference type="Pfam" id="PF02214"/>
    </source>
</evidence>
<gene>
    <name evidence="3" type="ORF">PROFUN_05949</name>
</gene>
<accession>A0A2P6N7P3</accession>
<comment type="caution">
    <text evidence="3">The sequence shown here is derived from an EMBL/GenBank/DDBJ whole genome shotgun (WGS) entry which is preliminary data.</text>
</comment>
<reference evidence="3 4" key="1">
    <citation type="journal article" date="2018" name="Genome Biol. Evol.">
        <title>Multiple Roots of Fruiting Body Formation in Amoebozoa.</title>
        <authorList>
            <person name="Hillmann F."/>
            <person name="Forbes G."/>
            <person name="Novohradska S."/>
            <person name="Ferling I."/>
            <person name="Riege K."/>
            <person name="Groth M."/>
            <person name="Westermann M."/>
            <person name="Marz M."/>
            <person name="Spaller T."/>
            <person name="Winckler T."/>
            <person name="Schaap P."/>
            <person name="Glockner G."/>
        </authorList>
    </citation>
    <scope>NUCLEOTIDE SEQUENCE [LARGE SCALE GENOMIC DNA]</scope>
    <source>
        <strain evidence="3 4">Jena</strain>
    </source>
</reference>
<dbReference type="AlphaFoldDB" id="A0A2P6N7P3"/>
<dbReference type="Proteomes" id="UP000241769">
    <property type="component" value="Unassembled WGS sequence"/>
</dbReference>